<feature type="region of interest" description="Disordered" evidence="1">
    <location>
        <begin position="1"/>
        <end position="23"/>
    </location>
</feature>
<sequence length="124" mass="13057">MAEAREHTPGDAAEVPGPSTNPATNLIMADIAMRAGSYVLRSAVEKGFLSGRYGKETASNIVQNKTLGQNIVSFALAKVATRSLPGAIVVGGGVVAKTLFDRSQKRRKSKRAGDKALIEQSKDS</sequence>
<reference evidence="2 3" key="1">
    <citation type="submission" date="2019-12" db="EMBL/GenBank/DDBJ databases">
        <title>Genomic-based taxomic classification of the family Erythrobacteraceae.</title>
        <authorList>
            <person name="Xu L."/>
        </authorList>
    </citation>
    <scope>NUCLEOTIDE SEQUENCE [LARGE SCALE GENOMIC DNA]</scope>
    <source>
        <strain evidence="2 3">SW-109</strain>
    </source>
</reference>
<evidence type="ECO:0000313" key="3">
    <source>
        <dbReference type="Proteomes" id="UP000471435"/>
    </source>
</evidence>
<evidence type="ECO:0008006" key="4">
    <source>
        <dbReference type="Google" id="ProtNLM"/>
    </source>
</evidence>
<evidence type="ECO:0000313" key="2">
    <source>
        <dbReference type="EMBL" id="MXP45899.1"/>
    </source>
</evidence>
<dbReference type="AlphaFoldDB" id="A0A6I4UVK2"/>
<gene>
    <name evidence="2" type="ORF">GRI43_00640</name>
</gene>
<evidence type="ECO:0000256" key="1">
    <source>
        <dbReference type="SAM" id="MobiDB-lite"/>
    </source>
</evidence>
<feature type="compositionally biased region" description="Basic and acidic residues" evidence="1">
    <location>
        <begin position="111"/>
        <end position="124"/>
    </location>
</feature>
<organism evidence="2 3">
    <name type="scientific">Pontixanthobacter luteolus</name>
    <dbReference type="NCBI Taxonomy" id="295089"/>
    <lineage>
        <taxon>Bacteria</taxon>
        <taxon>Pseudomonadati</taxon>
        <taxon>Pseudomonadota</taxon>
        <taxon>Alphaproteobacteria</taxon>
        <taxon>Sphingomonadales</taxon>
        <taxon>Erythrobacteraceae</taxon>
        <taxon>Pontixanthobacter</taxon>
    </lineage>
</organism>
<dbReference type="Proteomes" id="UP000471435">
    <property type="component" value="Unassembled WGS sequence"/>
</dbReference>
<name>A0A6I4UVK2_9SPHN</name>
<protein>
    <recommendedName>
        <fullName evidence="4">DUF4235 domain-containing protein</fullName>
    </recommendedName>
</protein>
<proteinExistence type="predicted"/>
<comment type="caution">
    <text evidence="2">The sequence shown here is derived from an EMBL/GenBank/DDBJ whole genome shotgun (WGS) entry which is preliminary data.</text>
</comment>
<accession>A0A6I4UVK2</accession>
<dbReference type="EMBL" id="WTYP01000001">
    <property type="protein sequence ID" value="MXP45899.1"/>
    <property type="molecule type" value="Genomic_DNA"/>
</dbReference>
<dbReference type="OrthoDB" id="7391946at2"/>
<keyword evidence="3" id="KW-1185">Reference proteome</keyword>
<feature type="region of interest" description="Disordered" evidence="1">
    <location>
        <begin position="102"/>
        <end position="124"/>
    </location>
</feature>